<evidence type="ECO:0000259" key="2">
    <source>
        <dbReference type="SMART" id="SM00563"/>
    </source>
</evidence>
<dbReference type="SUPFAM" id="SSF69593">
    <property type="entry name" value="Glycerol-3-phosphate (1)-acyltransferase"/>
    <property type="match status" value="1"/>
</dbReference>
<keyword evidence="1" id="KW-1133">Transmembrane helix</keyword>
<comment type="caution">
    <text evidence="3">The sequence shown here is derived from an EMBL/GenBank/DDBJ whole genome shotgun (WGS) entry which is preliminary data.</text>
</comment>
<dbReference type="PANTHER" id="PTHR10983">
    <property type="entry name" value="1-ACYLGLYCEROL-3-PHOSPHATE ACYLTRANSFERASE-RELATED"/>
    <property type="match status" value="1"/>
</dbReference>
<feature type="domain" description="Phospholipid/glycerol acyltransferase" evidence="2">
    <location>
        <begin position="126"/>
        <end position="268"/>
    </location>
</feature>
<dbReference type="PANTHER" id="PTHR10983:SF16">
    <property type="entry name" value="LYSOCARDIOLIPIN ACYLTRANSFERASE 1"/>
    <property type="match status" value="1"/>
</dbReference>
<dbReference type="NCBIfam" id="NF010621">
    <property type="entry name" value="PRK14014.1"/>
    <property type="match status" value="1"/>
</dbReference>
<keyword evidence="1" id="KW-0812">Transmembrane</keyword>
<dbReference type="EMBL" id="JACYTR010000057">
    <property type="protein sequence ID" value="MBD8527621.1"/>
    <property type="molecule type" value="Genomic_DNA"/>
</dbReference>
<keyword evidence="3" id="KW-0012">Acyltransferase</keyword>
<dbReference type="Pfam" id="PF01553">
    <property type="entry name" value="Acyltransferase"/>
    <property type="match status" value="1"/>
</dbReference>
<accession>A0AAW3ZU64</accession>
<keyword evidence="4" id="KW-1185">Reference proteome</keyword>
<dbReference type="AlphaFoldDB" id="A0AAW3ZU64"/>
<dbReference type="SMART" id="SM00563">
    <property type="entry name" value="PlsC"/>
    <property type="match status" value="1"/>
</dbReference>
<dbReference type="InterPro" id="IPR002123">
    <property type="entry name" value="Plipid/glycerol_acylTrfase"/>
</dbReference>
<name>A0AAW3ZU64_9GAMM</name>
<sequence length="334" mass="37830">MANECLHIRLRKIRSDCAGIRCEIAANLPAGSNIEAAWVLSSAFVAIRVAFAATVVGLNTVLHCLPLFVVAFFKLIPIEPWRRLLSVVLIALAESWIRVNSAVFAAMSNSDWQVEGLGQLHRDRSYLVLCNHQSWVDIPVLQRALIGHIPFLRFFLKKQLIWVPFLGLAWWALDFPFMTRYSRSELEKNPSLRGKDRETTRRACEKFRKQAVSVMNFVEGTRFTTAKHRAQSSPYVHLLKPKAGGVAFVLDAMGDVLHGVVDVTIMYPAGRPTLVDLLAGRVEQIKLHVQERPIPAELLRGDYENDAEFRARFQAWIQQLWQEKDAKLECMAGA</sequence>
<evidence type="ECO:0000313" key="3">
    <source>
        <dbReference type="EMBL" id="MBD8527621.1"/>
    </source>
</evidence>
<evidence type="ECO:0000313" key="4">
    <source>
        <dbReference type="Proteomes" id="UP000613768"/>
    </source>
</evidence>
<protein>
    <submittedName>
        <fullName evidence="3">Acyltransferase</fullName>
    </submittedName>
</protein>
<dbReference type="CDD" id="cd07990">
    <property type="entry name" value="LPLAT_LCLAT1-like"/>
    <property type="match status" value="1"/>
</dbReference>
<gene>
    <name evidence="3" type="ORF">IFO71_17895</name>
</gene>
<evidence type="ECO:0000256" key="1">
    <source>
        <dbReference type="SAM" id="Phobius"/>
    </source>
</evidence>
<organism evidence="3 4">
    <name type="scientific">Pseudomarimonas arenosa</name>
    <dbReference type="NCBI Taxonomy" id="2774145"/>
    <lineage>
        <taxon>Bacteria</taxon>
        <taxon>Pseudomonadati</taxon>
        <taxon>Pseudomonadota</taxon>
        <taxon>Gammaproteobacteria</taxon>
        <taxon>Lysobacterales</taxon>
        <taxon>Lysobacteraceae</taxon>
        <taxon>Pseudomarimonas</taxon>
    </lineage>
</organism>
<dbReference type="Proteomes" id="UP000613768">
    <property type="component" value="Unassembled WGS sequence"/>
</dbReference>
<keyword evidence="1" id="KW-0472">Membrane</keyword>
<feature type="transmembrane region" description="Helical" evidence="1">
    <location>
        <begin position="49"/>
        <end position="72"/>
    </location>
</feature>
<proteinExistence type="predicted"/>
<keyword evidence="3" id="KW-0808">Transferase</keyword>
<dbReference type="GO" id="GO:0016746">
    <property type="term" value="F:acyltransferase activity"/>
    <property type="evidence" value="ECO:0007669"/>
    <property type="project" value="UniProtKB-KW"/>
</dbReference>
<reference evidence="3 4" key="1">
    <citation type="submission" date="2020-09" db="EMBL/GenBank/DDBJ databases">
        <title>Pseudoxanthomonas sp. CAU 1598 isolated from sand of Yaerae Beach.</title>
        <authorList>
            <person name="Kim W."/>
        </authorList>
    </citation>
    <scope>NUCLEOTIDE SEQUENCE [LARGE SCALE GENOMIC DNA]</scope>
    <source>
        <strain evidence="3 4">CAU 1598</strain>
    </source>
</reference>